<dbReference type="EC" id="2.1.1.198" evidence="6"/>
<dbReference type="InterPro" id="IPR035996">
    <property type="entry name" value="4pyrrol_Methylase_sf"/>
</dbReference>
<dbReference type="SUPFAM" id="SSF53790">
    <property type="entry name" value="Tetrapyrrole methylase"/>
    <property type="match status" value="1"/>
</dbReference>
<dbReference type="PANTHER" id="PTHR46111:SF1">
    <property type="entry name" value="RIBOSOMAL RNA SMALL SUBUNIT METHYLTRANSFERASE I"/>
    <property type="match status" value="1"/>
</dbReference>
<protein>
    <recommendedName>
        <fullName evidence="6">Ribosomal RNA small subunit methyltransferase I</fullName>
        <ecNumber evidence="6">2.1.1.198</ecNumber>
    </recommendedName>
    <alternativeName>
        <fullName evidence="6">16S rRNA 2'-O-ribose C1402 methyltransferase</fullName>
    </alternativeName>
    <alternativeName>
        <fullName evidence="6">rRNA (cytidine-2'-O-)-methyltransferase RsmI</fullName>
    </alternativeName>
</protein>
<evidence type="ECO:0000259" key="7">
    <source>
        <dbReference type="Pfam" id="PF00590"/>
    </source>
</evidence>
<dbReference type="InterPro" id="IPR008189">
    <property type="entry name" value="rRNA_ssu_MeTfrase_I"/>
</dbReference>
<keyword evidence="2 6" id="KW-0698">rRNA processing</keyword>
<dbReference type="Proteomes" id="UP000886879">
    <property type="component" value="Unassembled WGS sequence"/>
</dbReference>
<name>A0A9D1CFX5_9FIRM</name>
<comment type="caution">
    <text evidence="9">The sequence shown here is derived from an EMBL/GenBank/DDBJ whole genome shotgun (WGS) entry which is preliminary data.</text>
</comment>
<dbReference type="NCBIfam" id="TIGR00096">
    <property type="entry name" value="16S rRNA (cytidine(1402)-2'-O)-methyltransferase"/>
    <property type="match status" value="1"/>
</dbReference>
<accession>A0A9D1CFX5</accession>
<dbReference type="AlphaFoldDB" id="A0A9D1CFX5"/>
<dbReference type="CDD" id="cd11648">
    <property type="entry name" value="RsmI"/>
    <property type="match status" value="1"/>
</dbReference>
<evidence type="ECO:0000313" key="10">
    <source>
        <dbReference type="Proteomes" id="UP000886879"/>
    </source>
</evidence>
<comment type="catalytic activity">
    <reaction evidence="6">
        <text>cytidine(1402) in 16S rRNA + S-adenosyl-L-methionine = 2'-O-methylcytidine(1402) in 16S rRNA + S-adenosyl-L-homocysteine + H(+)</text>
        <dbReference type="Rhea" id="RHEA:42924"/>
        <dbReference type="Rhea" id="RHEA-COMP:10285"/>
        <dbReference type="Rhea" id="RHEA-COMP:10286"/>
        <dbReference type="ChEBI" id="CHEBI:15378"/>
        <dbReference type="ChEBI" id="CHEBI:57856"/>
        <dbReference type="ChEBI" id="CHEBI:59789"/>
        <dbReference type="ChEBI" id="CHEBI:74495"/>
        <dbReference type="ChEBI" id="CHEBI:82748"/>
        <dbReference type="EC" id="2.1.1.198"/>
    </reaction>
</comment>
<dbReference type="Gene3D" id="3.30.950.10">
    <property type="entry name" value="Methyltransferase, Cobalt-precorrin-4 Transmethylase, Domain 2"/>
    <property type="match status" value="1"/>
</dbReference>
<dbReference type="InterPro" id="IPR053910">
    <property type="entry name" value="RsmI_HTH"/>
</dbReference>
<comment type="function">
    <text evidence="6">Catalyzes the 2'-O-methylation of the ribose of cytidine 1402 (C1402) in 16S rRNA.</text>
</comment>
<keyword evidence="3 6" id="KW-0489">Methyltransferase</keyword>
<organism evidence="9 10">
    <name type="scientific">Candidatus Enterenecus faecium</name>
    <dbReference type="NCBI Taxonomy" id="2840780"/>
    <lineage>
        <taxon>Bacteria</taxon>
        <taxon>Bacillati</taxon>
        <taxon>Bacillota</taxon>
        <taxon>Clostridia</taxon>
        <taxon>Eubacteriales</taxon>
        <taxon>Candidatus Enterenecus</taxon>
    </lineage>
</organism>
<feature type="domain" description="RsmI HTH" evidence="8">
    <location>
        <begin position="234"/>
        <end position="274"/>
    </location>
</feature>
<dbReference type="GO" id="GO:0005737">
    <property type="term" value="C:cytoplasm"/>
    <property type="evidence" value="ECO:0007669"/>
    <property type="project" value="UniProtKB-SubCell"/>
</dbReference>
<comment type="similarity">
    <text evidence="6">Belongs to the methyltransferase superfamily. RsmI family.</text>
</comment>
<reference evidence="9" key="1">
    <citation type="submission" date="2020-10" db="EMBL/GenBank/DDBJ databases">
        <authorList>
            <person name="Gilroy R."/>
        </authorList>
    </citation>
    <scope>NUCLEOTIDE SEQUENCE</scope>
    <source>
        <strain evidence="9">ChiGjej2B2-12916</strain>
    </source>
</reference>
<evidence type="ECO:0000256" key="5">
    <source>
        <dbReference type="ARBA" id="ARBA00022691"/>
    </source>
</evidence>
<proteinExistence type="inferred from homology"/>
<evidence type="ECO:0000256" key="1">
    <source>
        <dbReference type="ARBA" id="ARBA00022490"/>
    </source>
</evidence>
<evidence type="ECO:0000256" key="4">
    <source>
        <dbReference type="ARBA" id="ARBA00022679"/>
    </source>
</evidence>
<dbReference type="EMBL" id="DVFO01000023">
    <property type="protein sequence ID" value="HIQ60441.1"/>
    <property type="molecule type" value="Genomic_DNA"/>
</dbReference>
<keyword evidence="5 6" id="KW-0949">S-adenosyl-L-methionine</keyword>
<dbReference type="Pfam" id="PF23016">
    <property type="entry name" value="RsmI_C"/>
    <property type="match status" value="1"/>
</dbReference>
<sequence>MSGKLYLVPTPIGNLGDISRRMADTMAGADFLAAEDTRVTVKLLNHLGLKKPMVSYHRHNCSTAGPAIVERLLAGESCALVTDAGTPAISDPGEDLVALCAQHDIPVEAVPGPCALICALSVSGLPTARFTFEGFLPQNKKNRRSHLDSLKGEQRTMVFYEAPHKLEDTLEDFVAVFGAERRIALCRELTKLHEEVVRTTVGQALADCATRPPRGEYVLVVEGAPEAPAQEADPQAALERVAQLRGEGLSLKEACAKAGEEFGMKKRQLYDMSLGK</sequence>
<evidence type="ECO:0000313" key="9">
    <source>
        <dbReference type="EMBL" id="HIQ60441.1"/>
    </source>
</evidence>
<reference evidence="9" key="2">
    <citation type="journal article" date="2021" name="PeerJ">
        <title>Extensive microbial diversity within the chicken gut microbiome revealed by metagenomics and culture.</title>
        <authorList>
            <person name="Gilroy R."/>
            <person name="Ravi A."/>
            <person name="Getino M."/>
            <person name="Pursley I."/>
            <person name="Horton D.L."/>
            <person name="Alikhan N.F."/>
            <person name="Baker D."/>
            <person name="Gharbi K."/>
            <person name="Hall N."/>
            <person name="Watson M."/>
            <person name="Adriaenssens E.M."/>
            <person name="Foster-Nyarko E."/>
            <person name="Jarju S."/>
            <person name="Secka A."/>
            <person name="Antonio M."/>
            <person name="Oren A."/>
            <person name="Chaudhuri R.R."/>
            <person name="La Ragione R."/>
            <person name="Hildebrand F."/>
            <person name="Pallen M.J."/>
        </authorList>
    </citation>
    <scope>NUCLEOTIDE SEQUENCE</scope>
    <source>
        <strain evidence="9">ChiGjej2B2-12916</strain>
    </source>
</reference>
<dbReference type="Pfam" id="PF00590">
    <property type="entry name" value="TP_methylase"/>
    <property type="match status" value="1"/>
</dbReference>
<evidence type="ECO:0000256" key="2">
    <source>
        <dbReference type="ARBA" id="ARBA00022552"/>
    </source>
</evidence>
<dbReference type="Gene3D" id="3.40.1010.10">
    <property type="entry name" value="Cobalt-precorrin-4 Transmethylase, Domain 1"/>
    <property type="match status" value="1"/>
</dbReference>
<keyword evidence="1 6" id="KW-0963">Cytoplasm</keyword>
<gene>
    <name evidence="6 9" type="primary">rsmI</name>
    <name evidence="9" type="ORF">IAD31_02445</name>
</gene>
<keyword evidence="4 6" id="KW-0808">Transferase</keyword>
<comment type="subcellular location">
    <subcellularLocation>
        <location evidence="6">Cytoplasm</location>
    </subcellularLocation>
</comment>
<dbReference type="InterPro" id="IPR000878">
    <property type="entry name" value="4pyrrol_Mease"/>
</dbReference>
<dbReference type="PIRSF" id="PIRSF005917">
    <property type="entry name" value="MTase_YraL"/>
    <property type="match status" value="1"/>
</dbReference>
<evidence type="ECO:0000256" key="6">
    <source>
        <dbReference type="HAMAP-Rule" id="MF_01877"/>
    </source>
</evidence>
<evidence type="ECO:0000259" key="8">
    <source>
        <dbReference type="Pfam" id="PF23016"/>
    </source>
</evidence>
<dbReference type="InterPro" id="IPR014777">
    <property type="entry name" value="4pyrrole_Mease_sub1"/>
</dbReference>
<dbReference type="HAMAP" id="MF_01877">
    <property type="entry name" value="16SrRNA_methyltr_I"/>
    <property type="match status" value="1"/>
</dbReference>
<dbReference type="GO" id="GO:0070677">
    <property type="term" value="F:rRNA (cytosine-2'-O-)-methyltransferase activity"/>
    <property type="evidence" value="ECO:0007669"/>
    <property type="project" value="UniProtKB-UniRule"/>
</dbReference>
<evidence type="ECO:0000256" key="3">
    <source>
        <dbReference type="ARBA" id="ARBA00022603"/>
    </source>
</evidence>
<feature type="domain" description="Tetrapyrrole methylase" evidence="7">
    <location>
        <begin position="4"/>
        <end position="204"/>
    </location>
</feature>
<dbReference type="FunFam" id="3.30.950.10:FF:000002">
    <property type="entry name" value="Ribosomal RNA small subunit methyltransferase I"/>
    <property type="match status" value="1"/>
</dbReference>
<dbReference type="InterPro" id="IPR014776">
    <property type="entry name" value="4pyrrole_Mease_sub2"/>
</dbReference>
<dbReference type="PANTHER" id="PTHR46111">
    <property type="entry name" value="RIBOSOMAL RNA SMALL SUBUNIT METHYLTRANSFERASE I"/>
    <property type="match status" value="1"/>
</dbReference>
<dbReference type="FunFam" id="3.40.1010.10:FF:000007">
    <property type="entry name" value="Ribosomal RNA small subunit methyltransferase I"/>
    <property type="match status" value="1"/>
</dbReference>